<dbReference type="GO" id="GO:0000978">
    <property type="term" value="F:RNA polymerase II cis-regulatory region sequence-specific DNA binding"/>
    <property type="evidence" value="ECO:0007669"/>
    <property type="project" value="TreeGrafter"/>
</dbReference>
<proteinExistence type="predicted"/>
<dbReference type="PROSITE" id="PS50217">
    <property type="entry name" value="BZIP"/>
    <property type="match status" value="1"/>
</dbReference>
<reference evidence="3" key="2">
    <citation type="submission" date="2021-04" db="EMBL/GenBank/DDBJ databases">
        <title>Genome-wide patterns of bracovirus chromosomal integration into multiple host tissues during parasitism.</title>
        <authorList>
            <person name="Chebbi M.A.C."/>
        </authorList>
    </citation>
    <scope>NUCLEOTIDE SEQUENCE</scope>
    <source>
        <tissue evidence="3">Whole body</tissue>
    </source>
</reference>
<dbReference type="PANTHER" id="PTHR23334">
    <property type="entry name" value="CCAAT/ENHANCER BINDING PROTEIN"/>
    <property type="match status" value="1"/>
</dbReference>
<accession>A0A8J5V6Q0</accession>
<reference evidence="3" key="1">
    <citation type="submission" date="2020-03" db="EMBL/GenBank/DDBJ databases">
        <authorList>
            <person name="Chebbi M.A."/>
            <person name="Drezen J.M."/>
        </authorList>
    </citation>
    <scope>NUCLEOTIDE SEQUENCE</scope>
    <source>
        <tissue evidence="3">Whole body</tissue>
    </source>
</reference>
<dbReference type="Pfam" id="PF07716">
    <property type="entry name" value="bZIP_2"/>
    <property type="match status" value="1"/>
</dbReference>
<dbReference type="GO" id="GO:0006351">
    <property type="term" value="P:DNA-templated transcription"/>
    <property type="evidence" value="ECO:0007669"/>
    <property type="project" value="InterPro"/>
</dbReference>
<dbReference type="PANTHER" id="PTHR23334:SF72">
    <property type="entry name" value="PROTEIN MABIKI"/>
    <property type="match status" value="1"/>
</dbReference>
<evidence type="ECO:0000313" key="3">
    <source>
        <dbReference type="EMBL" id="KAG8035929.1"/>
    </source>
</evidence>
<dbReference type="Proteomes" id="UP000729913">
    <property type="component" value="Unassembled WGS sequence"/>
</dbReference>
<dbReference type="GO" id="GO:0000981">
    <property type="term" value="F:DNA-binding transcription factor activity, RNA polymerase II-specific"/>
    <property type="evidence" value="ECO:0007669"/>
    <property type="project" value="TreeGrafter"/>
</dbReference>
<dbReference type="EMBL" id="JAAOIC020000052">
    <property type="protein sequence ID" value="KAG8035929.1"/>
    <property type="molecule type" value="Genomic_DNA"/>
</dbReference>
<feature type="region of interest" description="Disordered" evidence="1">
    <location>
        <begin position="211"/>
        <end position="344"/>
    </location>
</feature>
<evidence type="ECO:0000259" key="2">
    <source>
        <dbReference type="PROSITE" id="PS50217"/>
    </source>
</evidence>
<feature type="compositionally biased region" description="Polar residues" evidence="1">
    <location>
        <begin position="231"/>
        <end position="241"/>
    </location>
</feature>
<organism evidence="3 4">
    <name type="scientific">Cotesia typhae</name>
    <dbReference type="NCBI Taxonomy" id="2053667"/>
    <lineage>
        <taxon>Eukaryota</taxon>
        <taxon>Metazoa</taxon>
        <taxon>Ecdysozoa</taxon>
        <taxon>Arthropoda</taxon>
        <taxon>Hexapoda</taxon>
        <taxon>Insecta</taxon>
        <taxon>Pterygota</taxon>
        <taxon>Neoptera</taxon>
        <taxon>Endopterygota</taxon>
        <taxon>Hymenoptera</taxon>
        <taxon>Apocrita</taxon>
        <taxon>Ichneumonoidea</taxon>
        <taxon>Braconidae</taxon>
        <taxon>Microgastrinae</taxon>
        <taxon>Cotesia</taxon>
    </lineage>
</organism>
<feature type="domain" description="BZIP" evidence="2">
    <location>
        <begin position="320"/>
        <end position="383"/>
    </location>
</feature>
<keyword evidence="4" id="KW-1185">Reference proteome</keyword>
<dbReference type="CDD" id="cd14813">
    <property type="entry name" value="bZIP_BmCbz-like"/>
    <property type="match status" value="1"/>
</dbReference>
<feature type="compositionally biased region" description="Basic and acidic residues" evidence="1">
    <location>
        <begin position="322"/>
        <end position="335"/>
    </location>
</feature>
<gene>
    <name evidence="3" type="ORF">G9C98_003055</name>
</gene>
<dbReference type="SMART" id="SM00338">
    <property type="entry name" value="BRLZ"/>
    <property type="match status" value="1"/>
</dbReference>
<protein>
    <recommendedName>
        <fullName evidence="2">BZIP domain-containing protein</fullName>
    </recommendedName>
</protein>
<feature type="compositionally biased region" description="Low complexity" evidence="1">
    <location>
        <begin position="254"/>
        <end position="272"/>
    </location>
</feature>
<name>A0A8J5V6Q0_9HYME</name>
<evidence type="ECO:0000313" key="4">
    <source>
        <dbReference type="Proteomes" id="UP000729913"/>
    </source>
</evidence>
<dbReference type="AlphaFoldDB" id="A0A8J5V6Q0"/>
<comment type="caution">
    <text evidence="3">The sequence shown here is derived from an EMBL/GenBank/DDBJ whole genome shotgun (WGS) entry which is preliminary data.</text>
</comment>
<evidence type="ECO:0000256" key="1">
    <source>
        <dbReference type="SAM" id="MobiDB-lite"/>
    </source>
</evidence>
<dbReference type="InterPro" id="IPR004827">
    <property type="entry name" value="bZIP"/>
</dbReference>
<dbReference type="OrthoDB" id="6624782at2759"/>
<sequence>MTPIISSTTEKELMKDIIWITKAPSSSSMNSSPNLRDEDNTTIFSPTWEENYQDLSGWCSKIPMDHRSYSFPVGESLNGRHSDMKIDDQTYSTNVGVDVFNVGMTSATIDLDDFKKQKNINNNNNNLNNSNNMNNIIKSNKNVMLSPIDDDKPIMLGGTIDVPDEWLDLPKSSIASRTDEWIRLVDNDKMDEPISTDSIDIYQASTSYINSTKNEGISPRMHNTRSRKRNYSQATITSPSKNLDDLDIKPLKPSFVSQLSPSTLSSSSGARSTKATTRAIKPTKSIKTRMKKEVIDSFDTQSRRGRKRQYDSESEGENSDSSYRESREKNNEASRKSRMNKKAKEKCMMMEAVSLDKTNRILKSRVEQLEKMVITMRTAILKSALRRNF</sequence>
<dbReference type="InterPro" id="IPR031106">
    <property type="entry name" value="C/EBP"/>
</dbReference>